<evidence type="ECO:0000313" key="6">
    <source>
        <dbReference type="EMBL" id="WZN38823.1"/>
    </source>
</evidence>
<organism evidence="6 7">
    <name type="scientific">Chitinophaga pollutisoli</name>
    <dbReference type="NCBI Taxonomy" id="3133966"/>
    <lineage>
        <taxon>Bacteria</taxon>
        <taxon>Pseudomonadati</taxon>
        <taxon>Bacteroidota</taxon>
        <taxon>Chitinophagia</taxon>
        <taxon>Chitinophagales</taxon>
        <taxon>Chitinophagaceae</taxon>
        <taxon>Chitinophaga</taxon>
    </lineage>
</organism>
<keyword evidence="3" id="KW-0804">Transcription</keyword>
<dbReference type="Pfam" id="PF13545">
    <property type="entry name" value="HTH_Crp_2"/>
    <property type="match status" value="1"/>
</dbReference>
<evidence type="ECO:0000259" key="5">
    <source>
        <dbReference type="PROSITE" id="PS51063"/>
    </source>
</evidence>
<dbReference type="Proteomes" id="UP001485459">
    <property type="component" value="Chromosome"/>
</dbReference>
<name>A0ABZ2YGV2_9BACT</name>
<dbReference type="SUPFAM" id="SSF51206">
    <property type="entry name" value="cAMP-binding domain-like"/>
    <property type="match status" value="1"/>
</dbReference>
<protein>
    <submittedName>
        <fullName evidence="6">Crp/Fnr family transcriptional regulator</fullName>
    </submittedName>
</protein>
<keyword evidence="1" id="KW-0805">Transcription regulation</keyword>
<dbReference type="Gene3D" id="1.10.10.10">
    <property type="entry name" value="Winged helix-like DNA-binding domain superfamily/Winged helix DNA-binding domain"/>
    <property type="match status" value="1"/>
</dbReference>
<evidence type="ECO:0000256" key="1">
    <source>
        <dbReference type="ARBA" id="ARBA00023015"/>
    </source>
</evidence>
<dbReference type="Pfam" id="PF00027">
    <property type="entry name" value="cNMP_binding"/>
    <property type="match status" value="1"/>
</dbReference>
<dbReference type="EMBL" id="CP149822">
    <property type="protein sequence ID" value="WZN38823.1"/>
    <property type="molecule type" value="Genomic_DNA"/>
</dbReference>
<dbReference type="PANTHER" id="PTHR24567">
    <property type="entry name" value="CRP FAMILY TRANSCRIPTIONAL REGULATORY PROTEIN"/>
    <property type="match status" value="1"/>
</dbReference>
<evidence type="ECO:0000259" key="4">
    <source>
        <dbReference type="PROSITE" id="PS50042"/>
    </source>
</evidence>
<dbReference type="InterPro" id="IPR036388">
    <property type="entry name" value="WH-like_DNA-bd_sf"/>
</dbReference>
<proteinExistence type="predicted"/>
<dbReference type="CDD" id="cd00092">
    <property type="entry name" value="HTH_CRP"/>
    <property type="match status" value="1"/>
</dbReference>
<dbReference type="RefSeq" id="WP_341833836.1">
    <property type="nucleotide sequence ID" value="NZ_CP149822.1"/>
</dbReference>
<dbReference type="PROSITE" id="PS51063">
    <property type="entry name" value="HTH_CRP_2"/>
    <property type="match status" value="1"/>
</dbReference>
<sequence>MKPSKQPCDMTACLLCRLCQPAWKPAIIAHKKHFVLKKGELLFAEGETVTGIYFIDHGRMKVHKHWGNEKELILRFAGNGDIVGHRGIGTEHIYPVSATALEPTTVCYFDLEFFQNSLQVNTDVLYELMMFYARELHDSERRMRNLAHMSVKGRIASALLHLEHKFGTENGFINFPLSRQDIASYTGTTYETAWRMLQDLAKEGMISLEDKRYAVLQHETLRHLIRSEETGK</sequence>
<dbReference type="Gene3D" id="2.60.120.10">
    <property type="entry name" value="Jelly Rolls"/>
    <property type="match status" value="1"/>
</dbReference>
<dbReference type="InterPro" id="IPR012318">
    <property type="entry name" value="HTH_CRP"/>
</dbReference>
<keyword evidence="2" id="KW-0238">DNA-binding</keyword>
<dbReference type="CDD" id="cd00038">
    <property type="entry name" value="CAP_ED"/>
    <property type="match status" value="1"/>
</dbReference>
<dbReference type="SUPFAM" id="SSF46785">
    <property type="entry name" value="Winged helix' DNA-binding domain"/>
    <property type="match status" value="1"/>
</dbReference>
<gene>
    <name evidence="6" type="ORF">WJU16_12500</name>
</gene>
<dbReference type="PROSITE" id="PS50042">
    <property type="entry name" value="CNMP_BINDING_3"/>
    <property type="match status" value="1"/>
</dbReference>
<dbReference type="PRINTS" id="PR00034">
    <property type="entry name" value="HTHCRP"/>
</dbReference>
<dbReference type="InterPro" id="IPR050397">
    <property type="entry name" value="Env_Response_Regulators"/>
</dbReference>
<dbReference type="InterPro" id="IPR014710">
    <property type="entry name" value="RmlC-like_jellyroll"/>
</dbReference>
<keyword evidence="7" id="KW-1185">Reference proteome</keyword>
<evidence type="ECO:0000256" key="3">
    <source>
        <dbReference type="ARBA" id="ARBA00023163"/>
    </source>
</evidence>
<dbReference type="InterPro" id="IPR000595">
    <property type="entry name" value="cNMP-bd_dom"/>
</dbReference>
<evidence type="ECO:0000256" key="2">
    <source>
        <dbReference type="ARBA" id="ARBA00023125"/>
    </source>
</evidence>
<feature type="domain" description="Cyclic nucleotide-binding" evidence="4">
    <location>
        <begin position="32"/>
        <end position="135"/>
    </location>
</feature>
<evidence type="ECO:0000313" key="7">
    <source>
        <dbReference type="Proteomes" id="UP001485459"/>
    </source>
</evidence>
<dbReference type="SMART" id="SM00100">
    <property type="entry name" value="cNMP"/>
    <property type="match status" value="1"/>
</dbReference>
<reference evidence="7" key="1">
    <citation type="submission" date="2024-03" db="EMBL/GenBank/DDBJ databases">
        <title>Chitinophaga horti sp. nov., isolated from garden soil.</title>
        <authorList>
            <person name="Lee D.S."/>
            <person name="Han D.M."/>
            <person name="Baek J.H."/>
            <person name="Choi D.G."/>
            <person name="Jeon J.H."/>
            <person name="Jeon C.O."/>
        </authorList>
    </citation>
    <scope>NUCLEOTIDE SEQUENCE [LARGE SCALE GENOMIC DNA]</scope>
    <source>
        <strain evidence="7">GPA1</strain>
    </source>
</reference>
<dbReference type="InterPro" id="IPR036390">
    <property type="entry name" value="WH_DNA-bd_sf"/>
</dbReference>
<dbReference type="InterPro" id="IPR018490">
    <property type="entry name" value="cNMP-bd_dom_sf"/>
</dbReference>
<dbReference type="PANTHER" id="PTHR24567:SF26">
    <property type="entry name" value="REGULATORY PROTEIN YEIL"/>
    <property type="match status" value="1"/>
</dbReference>
<dbReference type="SMART" id="SM00419">
    <property type="entry name" value="HTH_CRP"/>
    <property type="match status" value="1"/>
</dbReference>
<accession>A0ABZ2YGV2</accession>
<feature type="domain" description="HTH crp-type" evidence="5">
    <location>
        <begin position="149"/>
        <end position="219"/>
    </location>
</feature>